<dbReference type="InterPro" id="IPR036869">
    <property type="entry name" value="J_dom_sf"/>
</dbReference>
<keyword evidence="2 7" id="KW-0812">Transmembrane</keyword>
<sequence length="353" mass="40091">MTDYTAEQKQIVEEILSIKHTDYYRVLKVDKSANDVEIKKSYRKLAIKLHPDKNKHPKASEAFKVIAKAFEILGDNSKRKMYDMTGSDPDSRSGGGNGGNGFAAGSGFQGFPQGFQGFQGFPQGAGMGGGFNDDLFNMLFNMGAGGNNGFSFQFGGNGMNGMGDNGFFFTNPGMNARRRANQQHRTNRRNGQNQQQQQEGPKWLATLIQFIPLLIIFFSMFMNFLSGGSDSYNFRSNSKQFHGKPPVYQYTKFDKYEIERLTPKYNIPYYIDENTLNDFNGRKDSESELSGLDKYVENKYIEQLQFGCKREMNYKKDLIDGAKGILFNDWETIKKAESMELPHCQRLEDLNLL</sequence>
<accession>A0AAV5R1T3</accession>
<dbReference type="InterPro" id="IPR015399">
    <property type="entry name" value="DUF1977_DnaJ-like"/>
</dbReference>
<protein>
    <submittedName>
        <fullName evidence="9">Type I HSP40 co-chaperone</fullName>
    </submittedName>
</protein>
<feature type="domain" description="J" evidence="8">
    <location>
        <begin position="22"/>
        <end position="86"/>
    </location>
</feature>
<feature type="region of interest" description="Disordered" evidence="6">
    <location>
        <begin position="179"/>
        <end position="199"/>
    </location>
</feature>
<evidence type="ECO:0000256" key="4">
    <source>
        <dbReference type="ARBA" id="ARBA00022989"/>
    </source>
</evidence>
<dbReference type="GO" id="GO:0005789">
    <property type="term" value="C:endoplasmic reticulum membrane"/>
    <property type="evidence" value="ECO:0007669"/>
    <property type="project" value="UniProtKB-SubCell"/>
</dbReference>
<gene>
    <name evidence="9" type="ORF">DAPK24_020340</name>
</gene>
<keyword evidence="5 7" id="KW-0472">Membrane</keyword>
<feature type="compositionally biased region" description="Gly residues" evidence="6">
    <location>
        <begin position="93"/>
        <end position="106"/>
    </location>
</feature>
<evidence type="ECO:0000256" key="3">
    <source>
        <dbReference type="ARBA" id="ARBA00022824"/>
    </source>
</evidence>
<evidence type="ECO:0000313" key="9">
    <source>
        <dbReference type="EMBL" id="GMM45459.1"/>
    </source>
</evidence>
<evidence type="ECO:0000256" key="7">
    <source>
        <dbReference type="SAM" id="Phobius"/>
    </source>
</evidence>
<keyword evidence="10" id="KW-1185">Reference proteome</keyword>
<dbReference type="InterPro" id="IPR001623">
    <property type="entry name" value="DnaJ_domain"/>
</dbReference>
<dbReference type="GO" id="GO:0030544">
    <property type="term" value="F:Hsp70 protein binding"/>
    <property type="evidence" value="ECO:0007669"/>
    <property type="project" value="TreeGrafter"/>
</dbReference>
<dbReference type="SUPFAM" id="SSF46565">
    <property type="entry name" value="Chaperone J-domain"/>
    <property type="match status" value="1"/>
</dbReference>
<dbReference type="CDD" id="cd06257">
    <property type="entry name" value="DnaJ"/>
    <property type="match status" value="1"/>
</dbReference>
<feature type="compositionally biased region" description="Low complexity" evidence="6">
    <location>
        <begin position="189"/>
        <end position="198"/>
    </location>
</feature>
<dbReference type="GO" id="GO:0071218">
    <property type="term" value="P:cellular response to misfolded protein"/>
    <property type="evidence" value="ECO:0007669"/>
    <property type="project" value="TreeGrafter"/>
</dbReference>
<dbReference type="PANTHER" id="PTHR43908">
    <property type="entry name" value="AT29763P-RELATED"/>
    <property type="match status" value="1"/>
</dbReference>
<proteinExistence type="predicted"/>
<evidence type="ECO:0000256" key="6">
    <source>
        <dbReference type="SAM" id="MobiDB-lite"/>
    </source>
</evidence>
<evidence type="ECO:0000256" key="2">
    <source>
        <dbReference type="ARBA" id="ARBA00022692"/>
    </source>
</evidence>
<dbReference type="Pfam" id="PF09320">
    <property type="entry name" value="DUF1977"/>
    <property type="match status" value="1"/>
</dbReference>
<keyword evidence="3" id="KW-0256">Endoplasmic reticulum</keyword>
<evidence type="ECO:0000256" key="1">
    <source>
        <dbReference type="ARBA" id="ARBA00004389"/>
    </source>
</evidence>
<evidence type="ECO:0000313" key="10">
    <source>
        <dbReference type="Proteomes" id="UP001378960"/>
    </source>
</evidence>
<dbReference type="InterPro" id="IPR051100">
    <property type="entry name" value="DnaJ_subfamily_B/C"/>
</dbReference>
<dbReference type="EMBL" id="BTGB01000002">
    <property type="protein sequence ID" value="GMM45459.1"/>
    <property type="molecule type" value="Genomic_DNA"/>
</dbReference>
<keyword evidence="4 7" id="KW-1133">Transmembrane helix</keyword>
<comment type="subcellular location">
    <subcellularLocation>
        <location evidence="1">Endoplasmic reticulum membrane</location>
        <topology evidence="1">Single-pass membrane protein</topology>
    </subcellularLocation>
</comment>
<feature type="transmembrane region" description="Helical" evidence="7">
    <location>
        <begin position="203"/>
        <end position="225"/>
    </location>
</feature>
<feature type="compositionally biased region" description="Basic residues" evidence="6">
    <location>
        <begin position="179"/>
        <end position="188"/>
    </location>
</feature>
<dbReference type="Proteomes" id="UP001378960">
    <property type="component" value="Unassembled WGS sequence"/>
</dbReference>
<dbReference type="PROSITE" id="PS00636">
    <property type="entry name" value="DNAJ_1"/>
    <property type="match status" value="1"/>
</dbReference>
<organism evidence="9 10">
    <name type="scientific">Pichia kluyveri</name>
    <name type="common">Yeast</name>
    <dbReference type="NCBI Taxonomy" id="36015"/>
    <lineage>
        <taxon>Eukaryota</taxon>
        <taxon>Fungi</taxon>
        <taxon>Dikarya</taxon>
        <taxon>Ascomycota</taxon>
        <taxon>Saccharomycotina</taxon>
        <taxon>Pichiomycetes</taxon>
        <taxon>Pichiales</taxon>
        <taxon>Pichiaceae</taxon>
        <taxon>Pichia</taxon>
    </lineage>
</organism>
<name>A0AAV5R1T3_PICKL</name>
<dbReference type="AlphaFoldDB" id="A0AAV5R1T3"/>
<dbReference type="SMART" id="SM00271">
    <property type="entry name" value="DnaJ"/>
    <property type="match status" value="1"/>
</dbReference>
<evidence type="ECO:0000259" key="8">
    <source>
        <dbReference type="PROSITE" id="PS50076"/>
    </source>
</evidence>
<reference evidence="9 10" key="1">
    <citation type="journal article" date="2023" name="Elife">
        <title>Identification of key yeast species and microbe-microbe interactions impacting larval growth of Drosophila in the wild.</title>
        <authorList>
            <person name="Mure A."/>
            <person name="Sugiura Y."/>
            <person name="Maeda R."/>
            <person name="Honda K."/>
            <person name="Sakurai N."/>
            <person name="Takahashi Y."/>
            <person name="Watada M."/>
            <person name="Katoh T."/>
            <person name="Gotoh A."/>
            <person name="Gotoh Y."/>
            <person name="Taniguchi I."/>
            <person name="Nakamura K."/>
            <person name="Hayashi T."/>
            <person name="Katayama T."/>
            <person name="Uemura T."/>
            <person name="Hattori Y."/>
        </authorList>
    </citation>
    <scope>NUCLEOTIDE SEQUENCE [LARGE SCALE GENOMIC DNA]</scope>
    <source>
        <strain evidence="9 10">PK-24</strain>
    </source>
</reference>
<dbReference type="PROSITE" id="PS50076">
    <property type="entry name" value="DNAJ_2"/>
    <property type="match status" value="1"/>
</dbReference>
<dbReference type="PRINTS" id="PR00625">
    <property type="entry name" value="JDOMAIN"/>
</dbReference>
<dbReference type="Pfam" id="PF00226">
    <property type="entry name" value="DnaJ"/>
    <property type="match status" value="1"/>
</dbReference>
<evidence type="ECO:0000256" key="5">
    <source>
        <dbReference type="ARBA" id="ARBA00023136"/>
    </source>
</evidence>
<dbReference type="PANTHER" id="PTHR43908:SF3">
    <property type="entry name" value="AT29763P-RELATED"/>
    <property type="match status" value="1"/>
</dbReference>
<feature type="region of interest" description="Disordered" evidence="6">
    <location>
        <begin position="81"/>
        <end position="106"/>
    </location>
</feature>
<dbReference type="InterPro" id="IPR018253">
    <property type="entry name" value="DnaJ_domain_CS"/>
</dbReference>
<dbReference type="Gene3D" id="1.10.287.110">
    <property type="entry name" value="DnaJ domain"/>
    <property type="match status" value="1"/>
</dbReference>
<comment type="caution">
    <text evidence="9">The sequence shown here is derived from an EMBL/GenBank/DDBJ whole genome shotgun (WGS) entry which is preliminary data.</text>
</comment>